<dbReference type="EMBL" id="AGIZ01000001">
    <property type="protein sequence ID" value="EHC19363.1"/>
    <property type="molecule type" value="Genomic_DNA"/>
</dbReference>
<accession>G6FMT3</accession>
<gene>
    <name evidence="1" type="ORF">FJSC11DRAFT_0180</name>
</gene>
<keyword evidence="2" id="KW-1185">Reference proteome</keyword>
<dbReference type="Proteomes" id="UP000004344">
    <property type="component" value="Unassembled WGS sequence"/>
</dbReference>
<evidence type="ECO:0000313" key="1">
    <source>
        <dbReference type="EMBL" id="EHC19363.1"/>
    </source>
</evidence>
<protein>
    <submittedName>
        <fullName evidence="1">Uncharacterized protein</fullName>
    </submittedName>
</protein>
<name>G6FMT3_9CYAN</name>
<dbReference type="AlphaFoldDB" id="G6FMT3"/>
<sequence>MQLREKFAINFNPQINLEACTIKEVSIIPPPHTRTVLLLEKDVKTDLAIDPLLFKMTI</sequence>
<comment type="caution">
    <text evidence="1">The sequence shown here is derived from an EMBL/GenBank/DDBJ whole genome shotgun (WGS) entry which is preliminary data.</text>
</comment>
<evidence type="ECO:0000313" key="2">
    <source>
        <dbReference type="Proteomes" id="UP000004344"/>
    </source>
</evidence>
<reference evidence="1 2" key="1">
    <citation type="submission" date="2011-09" db="EMBL/GenBank/DDBJ databases">
        <title>The draft genome of Fischerella sp. JSC-11.</title>
        <authorList>
            <consortium name="US DOE Joint Genome Institute (JGI-PGF)"/>
            <person name="Lucas S."/>
            <person name="Han J."/>
            <person name="Lapidus A."/>
            <person name="Cheng J.-F."/>
            <person name="Goodwin L."/>
            <person name="Pitluck S."/>
            <person name="Peters L."/>
            <person name="Land M.L."/>
            <person name="Hauser L."/>
            <person name="Sarkisova S."/>
            <person name="Bryant D.A."/>
            <person name="Brown I."/>
            <person name="Woyke T.J."/>
        </authorList>
    </citation>
    <scope>NUCLEOTIDE SEQUENCE [LARGE SCALE GENOMIC DNA]</scope>
    <source>
        <strain evidence="1 2">JSC-11</strain>
    </source>
</reference>
<organism evidence="1 2">
    <name type="scientific">Fischerella thermalis JSC-11</name>
    <dbReference type="NCBI Taxonomy" id="741277"/>
    <lineage>
        <taxon>Bacteria</taxon>
        <taxon>Bacillati</taxon>
        <taxon>Cyanobacteriota</taxon>
        <taxon>Cyanophyceae</taxon>
        <taxon>Nostocales</taxon>
        <taxon>Hapalosiphonaceae</taxon>
        <taxon>Fischerella</taxon>
    </lineage>
</organism>
<proteinExistence type="predicted"/>